<gene>
    <name evidence="2" type="ORF">FNJ47_25740</name>
</gene>
<dbReference type="AlphaFoldDB" id="A0A6P1BKV3"/>
<dbReference type="EMBL" id="VKHP01000118">
    <property type="protein sequence ID" value="NEU99136.1"/>
    <property type="molecule type" value="Genomic_DNA"/>
</dbReference>
<feature type="domain" description="DUF6894" evidence="1">
    <location>
        <begin position="4"/>
        <end position="65"/>
    </location>
</feature>
<keyword evidence="3" id="KW-1185">Reference proteome</keyword>
<evidence type="ECO:0000313" key="3">
    <source>
        <dbReference type="Proteomes" id="UP000468531"/>
    </source>
</evidence>
<comment type="caution">
    <text evidence="2">The sequence shown here is derived from an EMBL/GenBank/DDBJ whole genome shotgun (WGS) entry which is preliminary data.</text>
</comment>
<sequence>MMTRYYFDLRDGDDLAIDEEGLEMPNLAAVREEAARTLADMVRDSITGQNLDQIAVEVRDDNGPVLDGAFAWRLRRPNS</sequence>
<dbReference type="InterPro" id="IPR054189">
    <property type="entry name" value="DUF6894"/>
</dbReference>
<accession>A0A6P1BKV3</accession>
<dbReference type="Proteomes" id="UP000468531">
    <property type="component" value="Unassembled WGS sequence"/>
</dbReference>
<organism evidence="2 3">
    <name type="scientific">Bradyrhizobium uaiense</name>
    <dbReference type="NCBI Taxonomy" id="2594946"/>
    <lineage>
        <taxon>Bacteria</taxon>
        <taxon>Pseudomonadati</taxon>
        <taxon>Pseudomonadota</taxon>
        <taxon>Alphaproteobacteria</taxon>
        <taxon>Hyphomicrobiales</taxon>
        <taxon>Nitrobacteraceae</taxon>
        <taxon>Bradyrhizobium</taxon>
    </lineage>
</organism>
<reference evidence="2 3" key="1">
    <citation type="journal article" date="2020" name="Arch. Microbiol.">
        <title>Bradyrhizobium uaiense sp. nov., a new highly efficient cowpea symbiont.</title>
        <authorList>
            <person name="Cabral Michel D."/>
            <person name="Azarias Guimaraes A."/>
            <person name="Martins da Costa E."/>
            <person name="Soares de Carvalho T."/>
            <person name="Balsanelli E."/>
            <person name="Willems A."/>
            <person name="Maltempi de Souza E."/>
            <person name="de Souza Moreira F.M."/>
        </authorList>
    </citation>
    <scope>NUCLEOTIDE SEQUENCE [LARGE SCALE GENOMIC DNA]</scope>
    <source>
        <strain evidence="2 3">UFLA 03-164</strain>
    </source>
</reference>
<evidence type="ECO:0000259" key="1">
    <source>
        <dbReference type="Pfam" id="PF21834"/>
    </source>
</evidence>
<dbReference type="Pfam" id="PF21834">
    <property type="entry name" value="DUF6894"/>
    <property type="match status" value="1"/>
</dbReference>
<evidence type="ECO:0000313" key="2">
    <source>
        <dbReference type="EMBL" id="NEU99136.1"/>
    </source>
</evidence>
<name>A0A6P1BKV3_9BRAD</name>
<proteinExistence type="predicted"/>
<protein>
    <recommendedName>
        <fullName evidence="1">DUF6894 domain-containing protein</fullName>
    </recommendedName>
</protein>